<dbReference type="EMBL" id="CP090646">
    <property type="protein sequence ID" value="WFN24091.1"/>
    <property type="molecule type" value="Genomic_DNA"/>
</dbReference>
<dbReference type="EMBL" id="JAGEMX010000027">
    <property type="protein sequence ID" value="MBO1835261.1"/>
    <property type="molecule type" value="Genomic_DNA"/>
</dbReference>
<evidence type="ECO:0000313" key="4">
    <source>
        <dbReference type="Proteomes" id="UP000611459"/>
    </source>
</evidence>
<organism evidence="1 4">
    <name type="scientific">Burkholderia contaminans</name>
    <dbReference type="NCBI Taxonomy" id="488447"/>
    <lineage>
        <taxon>Bacteria</taxon>
        <taxon>Pseudomonadati</taxon>
        <taxon>Pseudomonadota</taxon>
        <taxon>Betaproteobacteria</taxon>
        <taxon>Burkholderiales</taxon>
        <taxon>Burkholderiaceae</taxon>
        <taxon>Burkholderia</taxon>
        <taxon>Burkholderia cepacia complex</taxon>
    </lineage>
</organism>
<dbReference type="Proteomes" id="UP000664048">
    <property type="component" value="Unassembled WGS sequence"/>
</dbReference>
<evidence type="ECO:0000313" key="3">
    <source>
        <dbReference type="EMBL" id="WFN24091.1"/>
    </source>
</evidence>
<reference evidence="1" key="1">
    <citation type="submission" date="2021-01" db="EMBL/GenBank/DDBJ databases">
        <title>Outbreak of Burkholderia contaminns endophthalmitis traced to a clinical ventilation system.</title>
        <authorList>
            <person name="Lipuma J."/>
            <person name="Spilker T."/>
            <person name="Kratholm J."/>
        </authorList>
    </citation>
    <scope>NUCLEOTIDE SEQUENCE</scope>
    <source>
        <strain evidence="1">HI4954</strain>
    </source>
</reference>
<gene>
    <name evidence="2" type="ORF">J4M89_38350</name>
    <name evidence="1" type="ORF">JIN94_40980</name>
    <name evidence="3" type="ORF">LXE91_43275</name>
</gene>
<accession>A0AAP1VF33</accession>
<sequence length="59" mass="6653">MPEEQLASAVELLMALKRDLMHARRFGPDTLANYRRACSSAEGDVEAWLIEHGHLKSTE</sequence>
<protein>
    <submittedName>
        <fullName evidence="1">Uncharacterized protein</fullName>
    </submittedName>
</protein>
<dbReference type="AlphaFoldDB" id="A0AAP1VF33"/>
<name>A0AAP1VF33_9BURK</name>
<keyword evidence="5" id="KW-1185">Reference proteome</keyword>
<dbReference type="RefSeq" id="WP_046196928.1">
    <property type="nucleotide sequence ID" value="NZ_CABVQA010000091.1"/>
</dbReference>
<dbReference type="Proteomes" id="UP000611459">
    <property type="component" value="Unassembled WGS sequence"/>
</dbReference>
<dbReference type="EMBL" id="JAENIB010000060">
    <property type="protein sequence ID" value="MBK1936257.1"/>
    <property type="molecule type" value="Genomic_DNA"/>
</dbReference>
<evidence type="ECO:0000313" key="6">
    <source>
        <dbReference type="Proteomes" id="UP001220209"/>
    </source>
</evidence>
<reference evidence="2 5" key="2">
    <citation type="submission" date="2021-03" db="EMBL/GenBank/DDBJ databases">
        <title>Clinical course, treatment and visual outcome of an outbreak of Burkholderia contaminans endophthalmitis following cataract surgery.</title>
        <authorList>
            <person name="Lind C."/>
            <person name="Olsen K."/>
            <person name="Angelsen N.K."/>
            <person name="Krefting E.A."/>
            <person name="Fossen K."/>
            <person name="Gravningen K."/>
            <person name="Depoorter E."/>
            <person name="Vandamme P."/>
            <person name="Bertelsen G."/>
        </authorList>
    </citation>
    <scope>NUCLEOTIDE SEQUENCE [LARGE SCALE GENOMIC DNA]</scope>
    <source>
        <strain evidence="2 5">51242556</strain>
    </source>
</reference>
<evidence type="ECO:0000313" key="1">
    <source>
        <dbReference type="EMBL" id="MBK1936257.1"/>
    </source>
</evidence>
<dbReference type="Proteomes" id="UP001220209">
    <property type="component" value="Plasmid unnamed4"/>
</dbReference>
<geneLocation type="plasmid" evidence="3 6">
    <name>unnamed4</name>
</geneLocation>
<evidence type="ECO:0000313" key="2">
    <source>
        <dbReference type="EMBL" id="MBO1835261.1"/>
    </source>
</evidence>
<keyword evidence="3" id="KW-0614">Plasmid</keyword>
<reference evidence="3 6" key="3">
    <citation type="submission" date="2021-12" db="EMBL/GenBank/DDBJ databases">
        <title>Genomic and phenotypic characterization of three Burkholderia contaminans isolates recovered from different sources.</title>
        <authorList>
            <person name="Lopez De Volder A."/>
            <person name="Fan Y."/>
            <person name="Nunvar J."/>
            <person name="Herrera T."/>
            <person name="Timp W."/>
            <person name="Degrossi J."/>
        </authorList>
    </citation>
    <scope>NUCLEOTIDE SEQUENCE [LARGE SCALE GENOMIC DNA]</scope>
    <source>
        <strain evidence="3 6">LMG 23361</strain>
        <plasmid evidence="3 6">unnamed4</plasmid>
    </source>
</reference>
<proteinExistence type="predicted"/>
<evidence type="ECO:0000313" key="5">
    <source>
        <dbReference type="Proteomes" id="UP000664048"/>
    </source>
</evidence>